<feature type="transmembrane region" description="Helical" evidence="2">
    <location>
        <begin position="176"/>
        <end position="198"/>
    </location>
</feature>
<feature type="transmembrane region" description="Helical" evidence="2">
    <location>
        <begin position="904"/>
        <end position="923"/>
    </location>
</feature>
<feature type="transmembrane region" description="Helical" evidence="2">
    <location>
        <begin position="21"/>
        <end position="48"/>
    </location>
</feature>
<evidence type="ECO:0000256" key="2">
    <source>
        <dbReference type="SAM" id="Phobius"/>
    </source>
</evidence>
<dbReference type="InParanoid" id="A0A2K3CR57"/>
<feature type="region of interest" description="Disordered" evidence="1">
    <location>
        <begin position="613"/>
        <end position="642"/>
    </location>
</feature>
<feature type="transmembrane region" description="Helical" evidence="2">
    <location>
        <begin position="879"/>
        <end position="898"/>
    </location>
</feature>
<evidence type="ECO:0000313" key="4">
    <source>
        <dbReference type="Proteomes" id="UP000006906"/>
    </source>
</evidence>
<dbReference type="PaxDb" id="3055-EDO98467"/>
<feature type="compositionally biased region" description="Pro residues" evidence="1">
    <location>
        <begin position="759"/>
        <end position="770"/>
    </location>
</feature>
<feature type="transmembrane region" description="Helical" evidence="2">
    <location>
        <begin position="84"/>
        <end position="108"/>
    </location>
</feature>
<feature type="region of interest" description="Disordered" evidence="1">
    <location>
        <begin position="685"/>
        <end position="712"/>
    </location>
</feature>
<proteinExistence type="predicted"/>
<keyword evidence="2" id="KW-0812">Transmembrane</keyword>
<feature type="region of interest" description="Disordered" evidence="1">
    <location>
        <begin position="389"/>
        <end position="422"/>
    </location>
</feature>
<protein>
    <submittedName>
        <fullName evidence="3">Uncharacterized protein</fullName>
    </submittedName>
</protein>
<feature type="compositionally biased region" description="Low complexity" evidence="1">
    <location>
        <begin position="747"/>
        <end position="758"/>
    </location>
</feature>
<evidence type="ECO:0000256" key="1">
    <source>
        <dbReference type="SAM" id="MobiDB-lite"/>
    </source>
</evidence>
<keyword evidence="2" id="KW-0472">Membrane</keyword>
<feature type="transmembrane region" description="Helical" evidence="2">
    <location>
        <begin position="142"/>
        <end position="164"/>
    </location>
</feature>
<feature type="region of interest" description="Disordered" evidence="1">
    <location>
        <begin position="1099"/>
        <end position="1121"/>
    </location>
</feature>
<feature type="transmembrane region" description="Helical" evidence="2">
    <location>
        <begin position="961"/>
        <end position="982"/>
    </location>
</feature>
<dbReference type="EMBL" id="CM008978">
    <property type="protein sequence ID" value="PNW70764.1"/>
    <property type="molecule type" value="Genomic_DNA"/>
</dbReference>
<dbReference type="PANTHER" id="PTHR48125:SF10">
    <property type="entry name" value="OS12G0136300 PROTEIN"/>
    <property type="match status" value="1"/>
</dbReference>
<feature type="compositionally biased region" description="Gly residues" evidence="1">
    <location>
        <begin position="394"/>
        <end position="404"/>
    </location>
</feature>
<feature type="region of interest" description="Disordered" evidence="1">
    <location>
        <begin position="725"/>
        <end position="770"/>
    </location>
</feature>
<dbReference type="OrthoDB" id="549343at2759"/>
<dbReference type="KEGG" id="cre:CHLRE_17g733350v5"/>
<dbReference type="Proteomes" id="UP000006906">
    <property type="component" value="Chromosome 17"/>
</dbReference>
<dbReference type="PANTHER" id="PTHR48125">
    <property type="entry name" value="LP07818P1"/>
    <property type="match status" value="1"/>
</dbReference>
<gene>
    <name evidence="3" type="ORF">CHLRE_17g733350v5</name>
</gene>
<dbReference type="GeneID" id="5725116"/>
<feature type="compositionally biased region" description="Low complexity" evidence="1">
    <location>
        <begin position="694"/>
        <end position="712"/>
    </location>
</feature>
<reference evidence="3 4" key="1">
    <citation type="journal article" date="2007" name="Science">
        <title>The Chlamydomonas genome reveals the evolution of key animal and plant functions.</title>
        <authorList>
            <person name="Merchant S.S."/>
            <person name="Prochnik S.E."/>
            <person name="Vallon O."/>
            <person name="Harris E.H."/>
            <person name="Karpowicz S.J."/>
            <person name="Witman G.B."/>
            <person name="Terry A."/>
            <person name="Salamov A."/>
            <person name="Fritz-Laylin L.K."/>
            <person name="Marechal-Drouard L."/>
            <person name="Marshall W.F."/>
            <person name="Qu L.H."/>
            <person name="Nelson D.R."/>
            <person name="Sanderfoot A.A."/>
            <person name="Spalding M.H."/>
            <person name="Kapitonov V.V."/>
            <person name="Ren Q."/>
            <person name="Ferris P."/>
            <person name="Lindquist E."/>
            <person name="Shapiro H."/>
            <person name="Lucas S.M."/>
            <person name="Grimwood J."/>
            <person name="Schmutz J."/>
            <person name="Cardol P."/>
            <person name="Cerutti H."/>
            <person name="Chanfreau G."/>
            <person name="Chen C.L."/>
            <person name="Cognat V."/>
            <person name="Croft M.T."/>
            <person name="Dent R."/>
            <person name="Dutcher S."/>
            <person name="Fernandez E."/>
            <person name="Fukuzawa H."/>
            <person name="Gonzalez-Ballester D."/>
            <person name="Gonzalez-Halphen D."/>
            <person name="Hallmann A."/>
            <person name="Hanikenne M."/>
            <person name="Hippler M."/>
            <person name="Inwood W."/>
            <person name="Jabbari K."/>
            <person name="Kalanon M."/>
            <person name="Kuras R."/>
            <person name="Lefebvre P.A."/>
            <person name="Lemaire S.D."/>
            <person name="Lobanov A.V."/>
            <person name="Lohr M."/>
            <person name="Manuell A."/>
            <person name="Meier I."/>
            <person name="Mets L."/>
            <person name="Mittag M."/>
            <person name="Mittelmeier T."/>
            <person name="Moroney J.V."/>
            <person name="Moseley J."/>
            <person name="Napoli C."/>
            <person name="Nedelcu A.M."/>
            <person name="Niyogi K."/>
            <person name="Novoselov S.V."/>
            <person name="Paulsen I.T."/>
            <person name="Pazour G."/>
            <person name="Purton S."/>
            <person name="Ral J.P."/>
            <person name="Riano-Pachon D.M."/>
            <person name="Riekhof W."/>
            <person name="Rymarquis L."/>
            <person name="Schroda M."/>
            <person name="Stern D."/>
            <person name="Umen J."/>
            <person name="Willows R."/>
            <person name="Wilson N."/>
            <person name="Zimmer S.L."/>
            <person name="Allmer J."/>
            <person name="Balk J."/>
            <person name="Bisova K."/>
            <person name="Chen C.J."/>
            <person name="Elias M."/>
            <person name="Gendler K."/>
            <person name="Hauser C."/>
            <person name="Lamb M.R."/>
            <person name="Ledford H."/>
            <person name="Long J.C."/>
            <person name="Minagawa J."/>
            <person name="Page M.D."/>
            <person name="Pan J."/>
            <person name="Pootakham W."/>
            <person name="Roje S."/>
            <person name="Rose A."/>
            <person name="Stahlberg E."/>
            <person name="Terauchi A.M."/>
            <person name="Yang P."/>
            <person name="Ball S."/>
            <person name="Bowler C."/>
            <person name="Dieckmann C.L."/>
            <person name="Gladyshev V.N."/>
            <person name="Green P."/>
            <person name="Jorgensen R."/>
            <person name="Mayfield S."/>
            <person name="Mueller-Roeber B."/>
            <person name="Rajamani S."/>
            <person name="Sayre R.T."/>
            <person name="Brokstein P."/>
            <person name="Dubchak I."/>
            <person name="Goodstein D."/>
            <person name="Hornick L."/>
            <person name="Huang Y.W."/>
            <person name="Jhaveri J."/>
            <person name="Luo Y."/>
            <person name="Martinez D."/>
            <person name="Ngau W.C."/>
            <person name="Otillar B."/>
            <person name="Poliakov A."/>
            <person name="Porter A."/>
            <person name="Szajkowski L."/>
            <person name="Werner G."/>
            <person name="Zhou K."/>
            <person name="Grigoriev I.V."/>
            <person name="Rokhsar D.S."/>
            <person name="Grossman A.R."/>
        </authorList>
    </citation>
    <scope>NUCLEOTIDE SEQUENCE [LARGE SCALE GENOMIC DNA]</scope>
    <source>
        <strain evidence="4">CC-503</strain>
    </source>
</reference>
<accession>A0A2K3CR57</accession>
<feature type="transmembrane region" description="Helical" evidence="2">
    <location>
        <begin position="54"/>
        <end position="72"/>
    </location>
</feature>
<keyword evidence="4" id="KW-1185">Reference proteome</keyword>
<feature type="region of interest" description="Disordered" evidence="1">
    <location>
        <begin position="1044"/>
        <end position="1078"/>
    </location>
</feature>
<sequence length="1328" mass="137390">MSRTSSNFMGPGWILRAMHKLKGFVLSPLFQCALQLTVGIFIICLFTFVSKMRFLQSCLSATLYVVCSVLVSQDGHVGTKLLGCAMVCGAVLWGSTLAGCVLSFALVVGEPGTSGHSAFLCCMSAAVLAVLVVNRMGANPPFLWVVGMISCLSFGITTILGQPLKDHSTLWRDAVGIFQLTMALGAGTAAVIGVVVLPSLAADEMRERVAEAMEGTGAAVARYASMAFKPEADPKSAAATVRRGPGYHGGGSKHSKAQQRPLPAAASLLLSDATAGGGGYAAMGAGVAVAVAARDAAVAAVAVAGGVTPDISSSSRALGSAGGPGSAEGVADVEDLLLDDIGKDFNDDDYLQLLRDMTEPPHQPPHQPPGQPLPALPRKVTAISALDASSKHGVPGGGASGGGCQHAKAAAGGIDSGKLPPAEPEDVEMAAAIEDAAAAAARSNAAGASVHGGSSEKPQLVAALRPLLARARMCIGAASLEPPLFLAAPINPPAWGRVVGAAEELLTRVAALEGLVGDGCGLQVMADASLTCYFEVDIVPYFRRVHAHVAATCATLADAIRHRARGGDQAARHRGSPQLFTCSGWQQTKAELRQVLEWEFGAYWDRARAAAARGNSAGKQQDGQPCGQPGGQQDGQQDEAAGEQPVLRLAEVHQMRGIAFMWTLTNSLIDAMEGLERAVAAAHGIAMPPPTPAPAQQAPPAGHQQQNPAGEGGAVAVAVAPAPAAGGGSGGQALAEGVEGGYEEAPKPAAAAAAASSTPPGPPPPGLPPPPTWFQHNFGWAVQLTLVALGLPLVTSLVHTLGAELSALRRGEGWKALLRSRVFQAGAKYWACLVTVLLLILGLSERGDTGYVAAYRLAYAYEAAALAMTERVEATVSQVSLWVVGTAVGGTLGYLAMLDPDLATNPYGLMAIICTYTFLVGCASSSAYRMGIVFTLMAMASLILCQYRGCCDATGSVELYAARVLMVMTGCSVPVLLSNLVLPWYTSDWALDVMGSSFLAACRLVRSYYASYYNDGLRAYTAVHGEAAAATVCAAHGAPFHPLNHDHHGHNHSATVAASSPQPLASQGASHPAAARHADITGGDEEAAPRMDHDQTLWTTPTAASGAPHQDSAGPPPAPLQALVADPLTAVQVSLMKDTTVWSRGLLATPPVVFAVLRGSQALLDRLAALALMASAAPALRGCFSGWAFEHIVVPLYGDTMYVFEAVDAMAAAAAAQLQLLAGGAASQAQVEAAAEAVAAAVEELHRRRLQIRNHVLRRRAAYHVGVVSAPEDLLPRMTNPDDALRVFSFMFALIQVANKATALARTISAHRRPSVGVLGRAYSVWWR</sequence>
<organism evidence="3 4">
    <name type="scientific">Chlamydomonas reinhardtii</name>
    <name type="common">Chlamydomonas smithii</name>
    <dbReference type="NCBI Taxonomy" id="3055"/>
    <lineage>
        <taxon>Eukaryota</taxon>
        <taxon>Viridiplantae</taxon>
        <taxon>Chlorophyta</taxon>
        <taxon>core chlorophytes</taxon>
        <taxon>Chlorophyceae</taxon>
        <taxon>CS clade</taxon>
        <taxon>Chlamydomonadales</taxon>
        <taxon>Chlamydomonadaceae</taxon>
        <taxon>Chlamydomonas</taxon>
    </lineage>
</organism>
<dbReference type="Gramene" id="PNW70764">
    <property type="protein sequence ID" value="PNW70764"/>
    <property type="gene ID" value="CHLRE_17g733350v5"/>
</dbReference>
<feature type="region of interest" description="Disordered" evidence="1">
    <location>
        <begin position="234"/>
        <end position="259"/>
    </location>
</feature>
<feature type="region of interest" description="Disordered" evidence="1">
    <location>
        <begin position="356"/>
        <end position="376"/>
    </location>
</feature>
<name>A0A2K3CR57_CHLRE</name>
<dbReference type="STRING" id="3055.A0A2K3CR57"/>
<evidence type="ECO:0000313" key="3">
    <source>
        <dbReference type="EMBL" id="PNW70764.1"/>
    </source>
</evidence>
<feature type="transmembrane region" description="Helical" evidence="2">
    <location>
        <begin position="827"/>
        <end position="844"/>
    </location>
</feature>
<feature type="transmembrane region" description="Helical" evidence="2">
    <location>
        <begin position="114"/>
        <end position="133"/>
    </location>
</feature>
<keyword evidence="2" id="KW-1133">Transmembrane helix</keyword>
<dbReference type="RefSeq" id="XP_042914932.1">
    <property type="nucleotide sequence ID" value="XM_043072473.1"/>
</dbReference>
<feature type="compositionally biased region" description="Polar residues" evidence="1">
    <location>
        <begin position="1053"/>
        <end position="1069"/>
    </location>
</feature>
<dbReference type="ExpressionAtlas" id="A0A2K3CR57">
    <property type="expression patterns" value="baseline and differential"/>
</dbReference>
<feature type="compositionally biased region" description="Pro residues" evidence="1">
    <location>
        <begin position="361"/>
        <end position="375"/>
    </location>
</feature>